<dbReference type="InterPro" id="IPR003848">
    <property type="entry name" value="DUF218"/>
</dbReference>
<dbReference type="Gene3D" id="3.40.50.620">
    <property type="entry name" value="HUPs"/>
    <property type="match status" value="1"/>
</dbReference>
<accession>A0A9D1KSN6</accession>
<dbReference type="PANTHER" id="PTHR30336">
    <property type="entry name" value="INNER MEMBRANE PROTEIN, PROBABLE PERMEASE"/>
    <property type="match status" value="1"/>
</dbReference>
<dbReference type="CDD" id="cd06259">
    <property type="entry name" value="YdcF-like"/>
    <property type="match status" value="1"/>
</dbReference>
<protein>
    <submittedName>
        <fullName evidence="2">YdcF family protein</fullName>
    </submittedName>
</protein>
<comment type="caution">
    <text evidence="2">The sequence shown here is derived from an EMBL/GenBank/DDBJ whole genome shotgun (WGS) entry which is preliminary data.</text>
</comment>
<dbReference type="Proteomes" id="UP000824160">
    <property type="component" value="Unassembled WGS sequence"/>
</dbReference>
<reference evidence="2" key="2">
    <citation type="journal article" date="2021" name="PeerJ">
        <title>Extensive microbial diversity within the chicken gut microbiome revealed by metagenomics and culture.</title>
        <authorList>
            <person name="Gilroy R."/>
            <person name="Ravi A."/>
            <person name="Getino M."/>
            <person name="Pursley I."/>
            <person name="Horton D.L."/>
            <person name="Alikhan N.F."/>
            <person name="Baker D."/>
            <person name="Gharbi K."/>
            <person name="Hall N."/>
            <person name="Watson M."/>
            <person name="Adriaenssens E.M."/>
            <person name="Foster-Nyarko E."/>
            <person name="Jarju S."/>
            <person name="Secka A."/>
            <person name="Antonio M."/>
            <person name="Oren A."/>
            <person name="Chaudhuri R.R."/>
            <person name="La Ragione R."/>
            <person name="Hildebrand F."/>
            <person name="Pallen M.J."/>
        </authorList>
    </citation>
    <scope>NUCLEOTIDE SEQUENCE</scope>
    <source>
        <strain evidence="2">ChiBcec7-5410</strain>
    </source>
</reference>
<evidence type="ECO:0000313" key="3">
    <source>
        <dbReference type="Proteomes" id="UP000824160"/>
    </source>
</evidence>
<proteinExistence type="predicted"/>
<evidence type="ECO:0000259" key="1">
    <source>
        <dbReference type="Pfam" id="PF02698"/>
    </source>
</evidence>
<evidence type="ECO:0000313" key="2">
    <source>
        <dbReference type="EMBL" id="HIT94736.1"/>
    </source>
</evidence>
<dbReference type="GO" id="GO:0043164">
    <property type="term" value="P:Gram-negative-bacterium-type cell wall biogenesis"/>
    <property type="evidence" value="ECO:0007669"/>
    <property type="project" value="TreeGrafter"/>
</dbReference>
<dbReference type="InterPro" id="IPR051599">
    <property type="entry name" value="Cell_Envelope_Assoc"/>
</dbReference>
<name>A0A9D1KSN6_9FIRM</name>
<sequence length="227" mass="24553">MPLVGGMGMLLLGVLIQMFPGLLAVWILQLAAVTVLAVLCGTELLVYTGSLSGRARSRQKQPVQCTVVLGSGLKKGNQLTSTLIERLTLAEKLYQGETVILSGGQTAHETAAEADVMKEWLLQNGVIPAEKLLLESGSVNTRQNLRNTRHLYPDDLNPTQKVRIITSDFHCWRVGRLAAEFGLSGASVCGSRTMALIAPMYHLREVLAIIYGAVRQGGKGEKNDAEK</sequence>
<dbReference type="InterPro" id="IPR014729">
    <property type="entry name" value="Rossmann-like_a/b/a_fold"/>
</dbReference>
<gene>
    <name evidence="2" type="ORF">IAC43_06090</name>
</gene>
<feature type="domain" description="DUF218" evidence="1">
    <location>
        <begin position="66"/>
        <end position="188"/>
    </location>
</feature>
<reference evidence="2" key="1">
    <citation type="submission" date="2020-10" db="EMBL/GenBank/DDBJ databases">
        <authorList>
            <person name="Gilroy R."/>
        </authorList>
    </citation>
    <scope>NUCLEOTIDE SEQUENCE</scope>
    <source>
        <strain evidence="2">ChiBcec7-5410</strain>
    </source>
</reference>
<dbReference type="GO" id="GO:0005886">
    <property type="term" value="C:plasma membrane"/>
    <property type="evidence" value="ECO:0007669"/>
    <property type="project" value="TreeGrafter"/>
</dbReference>
<dbReference type="GO" id="GO:0000270">
    <property type="term" value="P:peptidoglycan metabolic process"/>
    <property type="evidence" value="ECO:0007669"/>
    <property type="project" value="TreeGrafter"/>
</dbReference>
<dbReference type="Pfam" id="PF02698">
    <property type="entry name" value="DUF218"/>
    <property type="match status" value="1"/>
</dbReference>
<organism evidence="2 3">
    <name type="scientific">Candidatus Faecivivens stercoripullorum</name>
    <dbReference type="NCBI Taxonomy" id="2840805"/>
    <lineage>
        <taxon>Bacteria</taxon>
        <taxon>Bacillati</taxon>
        <taxon>Bacillota</taxon>
        <taxon>Clostridia</taxon>
        <taxon>Eubacteriales</taxon>
        <taxon>Oscillospiraceae</taxon>
        <taxon>Oscillospiraceae incertae sedis</taxon>
        <taxon>Candidatus Faecivivens</taxon>
    </lineage>
</organism>
<dbReference type="AlphaFoldDB" id="A0A9D1KSN6"/>
<dbReference type="PANTHER" id="PTHR30336:SF4">
    <property type="entry name" value="ENVELOPE BIOGENESIS FACTOR ELYC"/>
    <property type="match status" value="1"/>
</dbReference>
<dbReference type="EMBL" id="DVLW01000169">
    <property type="protein sequence ID" value="HIT94736.1"/>
    <property type="molecule type" value="Genomic_DNA"/>
</dbReference>